<evidence type="ECO:0000313" key="11">
    <source>
        <dbReference type="EMBL" id="MDQ0454411.1"/>
    </source>
</evidence>
<feature type="domain" description="Polymerase nucleotidyl transferase" evidence="10">
    <location>
        <begin position="23"/>
        <end position="89"/>
    </location>
</feature>
<keyword evidence="3" id="KW-0808">Transferase</keyword>
<evidence type="ECO:0000256" key="5">
    <source>
        <dbReference type="ARBA" id="ARBA00022723"/>
    </source>
</evidence>
<dbReference type="PANTHER" id="PTHR33571:SF12">
    <property type="entry name" value="BSL3053 PROTEIN"/>
    <property type="match status" value="1"/>
</dbReference>
<evidence type="ECO:0000256" key="3">
    <source>
        <dbReference type="ARBA" id="ARBA00022679"/>
    </source>
</evidence>
<comment type="similarity">
    <text evidence="9">Belongs to the MntA antitoxin family.</text>
</comment>
<dbReference type="SUPFAM" id="SSF81301">
    <property type="entry name" value="Nucleotidyltransferase"/>
    <property type="match status" value="1"/>
</dbReference>
<keyword evidence="5" id="KW-0479">Metal-binding</keyword>
<accession>A0ABU0I852</accession>
<keyword evidence="12" id="KW-1185">Reference proteome</keyword>
<organism evidence="11 12">
    <name type="scientific">Rhizobium paknamense</name>
    <dbReference type="NCBI Taxonomy" id="1206817"/>
    <lineage>
        <taxon>Bacteria</taxon>
        <taxon>Pseudomonadati</taxon>
        <taxon>Pseudomonadota</taxon>
        <taxon>Alphaproteobacteria</taxon>
        <taxon>Hyphomicrobiales</taxon>
        <taxon>Rhizobiaceae</taxon>
        <taxon>Rhizobium/Agrobacterium group</taxon>
        <taxon>Rhizobium</taxon>
    </lineage>
</organism>
<protein>
    <submittedName>
        <fullName evidence="11">Nucleotidyltransferase</fullName>
    </submittedName>
</protein>
<dbReference type="Proteomes" id="UP001235269">
    <property type="component" value="Unassembled WGS sequence"/>
</dbReference>
<proteinExistence type="inferred from homology"/>
<dbReference type="InterPro" id="IPR043519">
    <property type="entry name" value="NT_sf"/>
</dbReference>
<keyword evidence="4" id="KW-0548">Nucleotidyltransferase</keyword>
<dbReference type="InterPro" id="IPR002934">
    <property type="entry name" value="Polymerase_NTP_transf_dom"/>
</dbReference>
<evidence type="ECO:0000256" key="6">
    <source>
        <dbReference type="ARBA" id="ARBA00022741"/>
    </source>
</evidence>
<evidence type="ECO:0000256" key="1">
    <source>
        <dbReference type="ARBA" id="ARBA00001946"/>
    </source>
</evidence>
<evidence type="ECO:0000313" key="12">
    <source>
        <dbReference type="Proteomes" id="UP001235269"/>
    </source>
</evidence>
<evidence type="ECO:0000259" key="10">
    <source>
        <dbReference type="Pfam" id="PF01909"/>
    </source>
</evidence>
<evidence type="ECO:0000256" key="4">
    <source>
        <dbReference type="ARBA" id="ARBA00022695"/>
    </source>
</evidence>
<dbReference type="Gene3D" id="3.30.460.10">
    <property type="entry name" value="Beta Polymerase, domain 2"/>
    <property type="match status" value="1"/>
</dbReference>
<sequence>MRLSENIGAVVNTVRRYNISNPRVFGSVARGDDADESDIDLLIDPAPSTTLFDLGGLQEELQELLGCRVDLVTPAALPRELRDRILNEAKPL</sequence>
<dbReference type="Pfam" id="PF01909">
    <property type="entry name" value="NTP_transf_2"/>
    <property type="match status" value="1"/>
</dbReference>
<dbReference type="EMBL" id="JAUSWH010000002">
    <property type="protein sequence ID" value="MDQ0454411.1"/>
    <property type="molecule type" value="Genomic_DNA"/>
</dbReference>
<evidence type="ECO:0000256" key="7">
    <source>
        <dbReference type="ARBA" id="ARBA00022840"/>
    </source>
</evidence>
<comment type="caution">
    <text evidence="11">The sequence shown here is derived from an EMBL/GenBank/DDBJ whole genome shotgun (WGS) entry which is preliminary data.</text>
</comment>
<keyword evidence="7" id="KW-0067">ATP-binding</keyword>
<evidence type="ECO:0000256" key="8">
    <source>
        <dbReference type="ARBA" id="ARBA00022842"/>
    </source>
</evidence>
<evidence type="ECO:0000256" key="9">
    <source>
        <dbReference type="ARBA" id="ARBA00038276"/>
    </source>
</evidence>
<name>A0ABU0I852_9HYPH</name>
<dbReference type="CDD" id="cd05403">
    <property type="entry name" value="NT_KNTase_like"/>
    <property type="match status" value="1"/>
</dbReference>
<dbReference type="PANTHER" id="PTHR33571">
    <property type="entry name" value="SSL8005 PROTEIN"/>
    <property type="match status" value="1"/>
</dbReference>
<keyword evidence="2" id="KW-1277">Toxin-antitoxin system</keyword>
<evidence type="ECO:0000256" key="2">
    <source>
        <dbReference type="ARBA" id="ARBA00022649"/>
    </source>
</evidence>
<dbReference type="InterPro" id="IPR052038">
    <property type="entry name" value="Type-VII_TA_antitoxin"/>
</dbReference>
<keyword evidence="6" id="KW-0547">Nucleotide-binding</keyword>
<comment type="cofactor">
    <cofactor evidence="1">
        <name>Mg(2+)</name>
        <dbReference type="ChEBI" id="CHEBI:18420"/>
    </cofactor>
</comment>
<reference evidence="11 12" key="1">
    <citation type="submission" date="2023-07" db="EMBL/GenBank/DDBJ databases">
        <title>Genomic Encyclopedia of Type Strains, Phase IV (KMG-IV): sequencing the most valuable type-strain genomes for metagenomic binning, comparative biology and taxonomic classification.</title>
        <authorList>
            <person name="Goeker M."/>
        </authorList>
    </citation>
    <scope>NUCLEOTIDE SEQUENCE [LARGE SCALE GENOMIC DNA]</scope>
    <source>
        <strain evidence="11 12">DSM 100301</strain>
    </source>
</reference>
<gene>
    <name evidence="11" type="ORF">QO005_000738</name>
</gene>
<keyword evidence="8" id="KW-0460">Magnesium</keyword>